<feature type="region of interest" description="Disordered" evidence="1">
    <location>
        <begin position="1"/>
        <end position="102"/>
    </location>
</feature>
<dbReference type="Proteomes" id="UP001642360">
    <property type="component" value="Unassembled WGS sequence"/>
</dbReference>
<evidence type="ECO:0000313" key="3">
    <source>
        <dbReference type="Proteomes" id="UP001642360"/>
    </source>
</evidence>
<evidence type="ECO:0000256" key="1">
    <source>
        <dbReference type="SAM" id="MobiDB-lite"/>
    </source>
</evidence>
<proteinExistence type="predicted"/>
<protein>
    <submittedName>
        <fullName evidence="2">Uncharacterized protein</fullName>
    </submittedName>
</protein>
<feature type="compositionally biased region" description="Acidic residues" evidence="1">
    <location>
        <begin position="36"/>
        <end position="52"/>
    </location>
</feature>
<feature type="compositionally biased region" description="Basic and acidic residues" evidence="1">
    <location>
        <begin position="13"/>
        <end position="25"/>
    </location>
</feature>
<organism evidence="2 3">
    <name type="scientific">Ilex paraguariensis</name>
    <name type="common">yerba mate</name>
    <dbReference type="NCBI Taxonomy" id="185542"/>
    <lineage>
        <taxon>Eukaryota</taxon>
        <taxon>Viridiplantae</taxon>
        <taxon>Streptophyta</taxon>
        <taxon>Embryophyta</taxon>
        <taxon>Tracheophyta</taxon>
        <taxon>Spermatophyta</taxon>
        <taxon>Magnoliopsida</taxon>
        <taxon>eudicotyledons</taxon>
        <taxon>Gunneridae</taxon>
        <taxon>Pentapetalae</taxon>
        <taxon>asterids</taxon>
        <taxon>campanulids</taxon>
        <taxon>Aquifoliales</taxon>
        <taxon>Aquifoliaceae</taxon>
        <taxon>Ilex</taxon>
    </lineage>
</organism>
<feature type="compositionally biased region" description="Polar residues" evidence="1">
    <location>
        <begin position="89"/>
        <end position="102"/>
    </location>
</feature>
<dbReference type="AlphaFoldDB" id="A0ABC8R076"/>
<accession>A0ABC8R076</accession>
<comment type="caution">
    <text evidence="2">The sequence shown here is derived from an EMBL/GenBank/DDBJ whole genome shotgun (WGS) entry which is preliminary data.</text>
</comment>
<reference evidence="2 3" key="1">
    <citation type="submission" date="2024-02" db="EMBL/GenBank/DDBJ databases">
        <authorList>
            <person name="Vignale AGUSTIN F."/>
            <person name="Sosa J E."/>
            <person name="Modenutti C."/>
        </authorList>
    </citation>
    <scope>NUCLEOTIDE SEQUENCE [LARGE SCALE GENOMIC DNA]</scope>
</reference>
<keyword evidence="3" id="KW-1185">Reference proteome</keyword>
<evidence type="ECO:0000313" key="2">
    <source>
        <dbReference type="EMBL" id="CAK9138364.1"/>
    </source>
</evidence>
<gene>
    <name evidence="2" type="ORF">ILEXP_LOCUS5701</name>
</gene>
<sequence>MCGNHNQVFNCGEKGKIEENDRPADARQSIGPETQDASDQEEDREEEREDDSELTKRLSRQRRRAIQAANGARKISMSRNTYKDKGGRSSHNSKIQKQLSSW</sequence>
<name>A0ABC8R076_9AQUA</name>
<dbReference type="EMBL" id="CAUOFW020000881">
    <property type="protein sequence ID" value="CAK9138364.1"/>
    <property type="molecule type" value="Genomic_DNA"/>
</dbReference>